<sequence length="103" mass="11626">MFCFFETGKKYYMIRLVTLLANEYTACNIHTAIRSSSFIFVSYLSSYLETLPNRESKSLSKLPHGTAGTALSIHESLRAGRSITYKLQGRADFQASFVCKIVK</sequence>
<organism evidence="1 2">
    <name type="scientific">Batillaria attramentaria</name>
    <dbReference type="NCBI Taxonomy" id="370345"/>
    <lineage>
        <taxon>Eukaryota</taxon>
        <taxon>Metazoa</taxon>
        <taxon>Spiralia</taxon>
        <taxon>Lophotrochozoa</taxon>
        <taxon>Mollusca</taxon>
        <taxon>Gastropoda</taxon>
        <taxon>Caenogastropoda</taxon>
        <taxon>Sorbeoconcha</taxon>
        <taxon>Cerithioidea</taxon>
        <taxon>Batillariidae</taxon>
        <taxon>Batillaria</taxon>
    </lineage>
</organism>
<evidence type="ECO:0000313" key="2">
    <source>
        <dbReference type="Proteomes" id="UP001519460"/>
    </source>
</evidence>
<reference evidence="1 2" key="1">
    <citation type="journal article" date="2023" name="Sci. Data">
        <title>Genome assembly of the Korean intertidal mud-creeper Batillaria attramentaria.</title>
        <authorList>
            <person name="Patra A.K."/>
            <person name="Ho P.T."/>
            <person name="Jun S."/>
            <person name="Lee S.J."/>
            <person name="Kim Y."/>
            <person name="Won Y.J."/>
        </authorList>
    </citation>
    <scope>NUCLEOTIDE SEQUENCE [LARGE SCALE GENOMIC DNA]</scope>
    <source>
        <strain evidence="1">Wonlab-2016</strain>
    </source>
</reference>
<dbReference type="EMBL" id="JACVVK020000063">
    <property type="protein sequence ID" value="KAK7496949.1"/>
    <property type="molecule type" value="Genomic_DNA"/>
</dbReference>
<proteinExistence type="predicted"/>
<protein>
    <submittedName>
        <fullName evidence="1">Uncharacterized protein</fullName>
    </submittedName>
</protein>
<evidence type="ECO:0000313" key="1">
    <source>
        <dbReference type="EMBL" id="KAK7496949.1"/>
    </source>
</evidence>
<comment type="caution">
    <text evidence="1">The sequence shown here is derived from an EMBL/GenBank/DDBJ whole genome shotgun (WGS) entry which is preliminary data.</text>
</comment>
<dbReference type="AlphaFoldDB" id="A0ABD0LBR8"/>
<name>A0ABD0LBR8_9CAEN</name>
<accession>A0ABD0LBR8</accession>
<keyword evidence="2" id="KW-1185">Reference proteome</keyword>
<dbReference type="Proteomes" id="UP001519460">
    <property type="component" value="Unassembled WGS sequence"/>
</dbReference>
<gene>
    <name evidence="1" type="ORF">BaRGS_00011929</name>
</gene>